<dbReference type="AlphaFoldDB" id="A0A8S0Q1F6"/>
<dbReference type="Proteomes" id="UP000594638">
    <property type="component" value="Unassembled WGS sequence"/>
</dbReference>
<proteinExistence type="predicted"/>
<reference evidence="1 2" key="1">
    <citation type="submission" date="2019-12" db="EMBL/GenBank/DDBJ databases">
        <authorList>
            <person name="Alioto T."/>
            <person name="Alioto T."/>
            <person name="Gomez Garrido J."/>
        </authorList>
    </citation>
    <scope>NUCLEOTIDE SEQUENCE [LARGE SCALE GENOMIC DNA]</scope>
</reference>
<name>A0A8S0Q1F6_OLEEU</name>
<evidence type="ECO:0000313" key="2">
    <source>
        <dbReference type="Proteomes" id="UP000594638"/>
    </source>
</evidence>
<organism evidence="1 2">
    <name type="scientific">Olea europaea subsp. europaea</name>
    <dbReference type="NCBI Taxonomy" id="158383"/>
    <lineage>
        <taxon>Eukaryota</taxon>
        <taxon>Viridiplantae</taxon>
        <taxon>Streptophyta</taxon>
        <taxon>Embryophyta</taxon>
        <taxon>Tracheophyta</taxon>
        <taxon>Spermatophyta</taxon>
        <taxon>Magnoliopsida</taxon>
        <taxon>eudicotyledons</taxon>
        <taxon>Gunneridae</taxon>
        <taxon>Pentapetalae</taxon>
        <taxon>asterids</taxon>
        <taxon>lamiids</taxon>
        <taxon>Lamiales</taxon>
        <taxon>Oleaceae</taxon>
        <taxon>Oleeae</taxon>
        <taxon>Olea</taxon>
    </lineage>
</organism>
<accession>A0A8S0Q1F6</accession>
<evidence type="ECO:0000313" key="1">
    <source>
        <dbReference type="EMBL" id="CAA2961364.1"/>
    </source>
</evidence>
<sequence>MRWKLPWCYVSYSIHFLRFADLGVQIAGNFAPVEEQPVMPVECISFMLQVVGVFSHMDSSTDHRQWTYRLMLGRRMPRRMT</sequence>
<comment type="caution">
    <text evidence="1">The sequence shown here is derived from an EMBL/GenBank/DDBJ whole genome shotgun (WGS) entry which is preliminary data.</text>
</comment>
<keyword evidence="2" id="KW-1185">Reference proteome</keyword>
<dbReference type="EMBL" id="CACTIH010000534">
    <property type="protein sequence ID" value="CAA2961364.1"/>
    <property type="molecule type" value="Genomic_DNA"/>
</dbReference>
<dbReference type="Gramene" id="OE9A081491T1">
    <property type="protein sequence ID" value="OE9A081491C1"/>
    <property type="gene ID" value="OE9A081491"/>
</dbReference>
<gene>
    <name evidence="1" type="ORF">OLEA9_A081491</name>
</gene>
<protein>
    <submittedName>
        <fullName evidence="1">Uncharacterized protein</fullName>
    </submittedName>
</protein>